<comment type="cofactor">
    <cofactor evidence="11 13">
        <name>FAD</name>
        <dbReference type="ChEBI" id="CHEBI:57692"/>
    </cofactor>
    <text evidence="11 13">Binds 1 FAD per subunit.</text>
</comment>
<comment type="miscellaneous">
    <text evidence="13">The active site is a redox-active disulfide bond.</text>
</comment>
<evidence type="ECO:0000256" key="5">
    <source>
        <dbReference type="ARBA" id="ARBA00023002"/>
    </source>
</evidence>
<dbReference type="NCBIfam" id="TIGR01350">
    <property type="entry name" value="lipoamide_DH"/>
    <property type="match status" value="1"/>
</dbReference>
<evidence type="ECO:0000256" key="3">
    <source>
        <dbReference type="ARBA" id="ARBA00022630"/>
    </source>
</evidence>
<gene>
    <name evidence="16" type="ORF">SAMN04490244_103155</name>
</gene>
<dbReference type="GO" id="GO:0006103">
    <property type="term" value="P:2-oxoglutarate metabolic process"/>
    <property type="evidence" value="ECO:0007669"/>
    <property type="project" value="TreeGrafter"/>
</dbReference>
<evidence type="ECO:0000256" key="4">
    <source>
        <dbReference type="ARBA" id="ARBA00022827"/>
    </source>
</evidence>
<dbReference type="PRINTS" id="PR00411">
    <property type="entry name" value="PNDRDTASEI"/>
</dbReference>
<dbReference type="FunFam" id="3.50.50.60:FF:000025">
    <property type="entry name" value="Dihydrolipoyl dehydrogenase"/>
    <property type="match status" value="1"/>
</dbReference>
<sequence length="462" mass="48970">MSSYDVIVIGSGPGGYVCAIRCAQLGLKTACVEGRETLGGTCLNVGCIPSKALLHATHQLHEAEENFAKMGLKGKTPSVDWEQMQSYKEDTIGQNTKGIEFLFKKNKVDWLKGWGSIPEKGKVKVGDEVHEAKNIVIATGSETASLPGVEIDEKLVVSSTGALSLPKVPKKMIVIGAGVIGLEMGSVYNRLGTEVTVLEYLDGITPTMDGEVSKNFQKLLKKQGMDFVLGAAVQGVETTKTKAKVSYKMKKDDSEHTLDADVVLVSTGRKPFTDGLGATDLGIEITDKGQVKTDAHRKTTIDGIWAIGDAIEGPMLAHKAEDEGMAVAESIAGQAGHVNYGVIPSVIYTHPEVAAVGETEESLKSSGRAYKVGKFAFMGNGRAKANFAADGFVKILADKETDRILGAHIIGPMAGDLIHEICVAMEFGAAAEDLARTCHAHPTYSEAVREAALACGDGPIHS</sequence>
<feature type="binding site" evidence="11">
    <location>
        <position position="115"/>
    </location>
    <ligand>
        <name>FAD</name>
        <dbReference type="ChEBI" id="CHEBI:57692"/>
    </ligand>
</feature>
<evidence type="ECO:0000256" key="7">
    <source>
        <dbReference type="ARBA" id="ARBA00023157"/>
    </source>
</evidence>
<dbReference type="InterPro" id="IPR012999">
    <property type="entry name" value="Pyr_OxRdtase_I_AS"/>
</dbReference>
<dbReference type="RefSeq" id="WP_092690059.1">
    <property type="nucleotide sequence ID" value="NZ_FOGU01000003.1"/>
</dbReference>
<dbReference type="Proteomes" id="UP000198885">
    <property type="component" value="Unassembled WGS sequence"/>
</dbReference>
<comment type="similarity">
    <text evidence="1 13">Belongs to the class-I pyridine nucleotide-disulfide oxidoreductase family.</text>
</comment>
<dbReference type="InterPro" id="IPR001100">
    <property type="entry name" value="Pyr_nuc-diS_OxRdtase"/>
</dbReference>
<keyword evidence="3 13" id="KW-0285">Flavoprotein</keyword>
<dbReference type="InterPro" id="IPR036188">
    <property type="entry name" value="FAD/NAD-bd_sf"/>
</dbReference>
<evidence type="ECO:0000256" key="11">
    <source>
        <dbReference type="PIRSR" id="PIRSR000350-3"/>
    </source>
</evidence>
<dbReference type="GO" id="GO:0050660">
    <property type="term" value="F:flavin adenine dinucleotide binding"/>
    <property type="evidence" value="ECO:0007669"/>
    <property type="project" value="InterPro"/>
</dbReference>
<keyword evidence="4 11" id="KW-0274">FAD</keyword>
<comment type="catalytic activity">
    <reaction evidence="9 13">
        <text>N(6)-[(R)-dihydrolipoyl]-L-lysyl-[protein] + NAD(+) = N(6)-[(R)-lipoyl]-L-lysyl-[protein] + NADH + H(+)</text>
        <dbReference type="Rhea" id="RHEA:15045"/>
        <dbReference type="Rhea" id="RHEA-COMP:10474"/>
        <dbReference type="Rhea" id="RHEA-COMP:10475"/>
        <dbReference type="ChEBI" id="CHEBI:15378"/>
        <dbReference type="ChEBI" id="CHEBI:57540"/>
        <dbReference type="ChEBI" id="CHEBI:57945"/>
        <dbReference type="ChEBI" id="CHEBI:83099"/>
        <dbReference type="ChEBI" id="CHEBI:83100"/>
        <dbReference type="EC" id="1.8.1.4"/>
    </reaction>
</comment>
<feature type="binding site" evidence="11">
    <location>
        <position position="51"/>
    </location>
    <ligand>
        <name>FAD</name>
        <dbReference type="ChEBI" id="CHEBI:57692"/>
    </ligand>
</feature>
<dbReference type="EC" id="1.8.1.4" evidence="2 13"/>
<keyword evidence="17" id="KW-1185">Reference proteome</keyword>
<keyword evidence="11" id="KW-0547">Nucleotide-binding</keyword>
<dbReference type="EMBL" id="FOGU01000003">
    <property type="protein sequence ID" value="SER83054.1"/>
    <property type="molecule type" value="Genomic_DNA"/>
</dbReference>
<dbReference type="Pfam" id="PF07992">
    <property type="entry name" value="Pyr_redox_2"/>
    <property type="match status" value="1"/>
</dbReference>
<dbReference type="FunFam" id="3.30.390.30:FF:000001">
    <property type="entry name" value="Dihydrolipoyl dehydrogenase"/>
    <property type="match status" value="1"/>
</dbReference>
<dbReference type="PRINTS" id="PR00368">
    <property type="entry name" value="FADPNR"/>
</dbReference>
<dbReference type="Gene3D" id="3.30.390.30">
    <property type="match status" value="1"/>
</dbReference>
<accession>A0A1H9SDI7</accession>
<dbReference type="InterPro" id="IPR016156">
    <property type="entry name" value="FAD/NAD-linked_Rdtase_dimer_sf"/>
</dbReference>
<protein>
    <recommendedName>
        <fullName evidence="2 13">Dihydrolipoyl dehydrogenase</fullName>
        <ecNumber evidence="2 13">1.8.1.4</ecNumber>
    </recommendedName>
</protein>
<keyword evidence="8 13" id="KW-0676">Redox-active center</keyword>
<dbReference type="InterPro" id="IPR006258">
    <property type="entry name" value="Lipoamide_DH"/>
</dbReference>
<feature type="disulfide bond" description="Redox-active" evidence="12">
    <location>
        <begin position="42"/>
        <end position="47"/>
    </location>
</feature>
<feature type="binding site" evidence="11">
    <location>
        <begin position="176"/>
        <end position="183"/>
    </location>
    <ligand>
        <name>NAD(+)</name>
        <dbReference type="ChEBI" id="CHEBI:57540"/>
    </ligand>
</feature>
<name>A0A1H9SDI7_9RHOB</name>
<evidence type="ECO:0000313" key="16">
    <source>
        <dbReference type="EMBL" id="SER83054.1"/>
    </source>
</evidence>
<feature type="binding site" evidence="11">
    <location>
        <position position="309"/>
    </location>
    <ligand>
        <name>FAD</name>
        <dbReference type="ChEBI" id="CHEBI:57692"/>
    </ligand>
</feature>
<keyword evidence="7" id="KW-1015">Disulfide bond</keyword>
<dbReference type="Pfam" id="PF02852">
    <property type="entry name" value="Pyr_redox_dim"/>
    <property type="match status" value="1"/>
</dbReference>
<dbReference type="SUPFAM" id="SSF55424">
    <property type="entry name" value="FAD/NAD-linked reductases, dimerisation (C-terminal) domain"/>
    <property type="match status" value="1"/>
</dbReference>
<feature type="domain" description="Pyridine nucleotide-disulphide oxidoreductase dimerisation" evidence="14">
    <location>
        <begin position="343"/>
        <end position="452"/>
    </location>
</feature>
<dbReference type="OrthoDB" id="9776382at2"/>
<evidence type="ECO:0000256" key="2">
    <source>
        <dbReference type="ARBA" id="ARBA00012608"/>
    </source>
</evidence>
<evidence type="ECO:0000256" key="8">
    <source>
        <dbReference type="ARBA" id="ARBA00023284"/>
    </source>
</evidence>
<evidence type="ECO:0000256" key="10">
    <source>
        <dbReference type="PIRSR" id="PIRSR000350-2"/>
    </source>
</evidence>
<dbReference type="PANTHER" id="PTHR22912">
    <property type="entry name" value="DISULFIDE OXIDOREDUCTASE"/>
    <property type="match status" value="1"/>
</dbReference>
<dbReference type="GO" id="GO:0005737">
    <property type="term" value="C:cytoplasm"/>
    <property type="evidence" value="ECO:0007669"/>
    <property type="project" value="UniProtKB-ARBA"/>
</dbReference>
<feature type="binding site" evidence="11">
    <location>
        <position position="268"/>
    </location>
    <ligand>
        <name>NAD(+)</name>
        <dbReference type="ChEBI" id="CHEBI:57540"/>
    </ligand>
</feature>
<evidence type="ECO:0000256" key="6">
    <source>
        <dbReference type="ARBA" id="ARBA00023027"/>
    </source>
</evidence>
<proteinExistence type="inferred from homology"/>
<evidence type="ECO:0000256" key="1">
    <source>
        <dbReference type="ARBA" id="ARBA00007532"/>
    </source>
</evidence>
<keyword evidence="5 13" id="KW-0560">Oxidoreductase</keyword>
<evidence type="ECO:0000256" key="12">
    <source>
        <dbReference type="PIRSR" id="PIRSR000350-4"/>
    </source>
</evidence>
<feature type="binding site" evidence="11">
    <location>
        <position position="199"/>
    </location>
    <ligand>
        <name>NAD(+)</name>
        <dbReference type="ChEBI" id="CHEBI:57540"/>
    </ligand>
</feature>
<feature type="domain" description="FAD/NAD(P)-binding" evidence="15">
    <location>
        <begin position="4"/>
        <end position="324"/>
    </location>
</feature>
<dbReference type="GO" id="GO:1990234">
    <property type="term" value="C:transferase complex"/>
    <property type="evidence" value="ECO:0007669"/>
    <property type="project" value="UniProtKB-ARBA"/>
</dbReference>
<dbReference type="AlphaFoldDB" id="A0A1H9SDI7"/>
<dbReference type="SUPFAM" id="SSF51905">
    <property type="entry name" value="FAD/NAD(P)-binding domain"/>
    <property type="match status" value="1"/>
</dbReference>
<evidence type="ECO:0000256" key="9">
    <source>
        <dbReference type="ARBA" id="ARBA00049187"/>
    </source>
</evidence>
<dbReference type="InterPro" id="IPR050151">
    <property type="entry name" value="Class-I_Pyr_Nuc-Dis_Oxidored"/>
</dbReference>
<dbReference type="InterPro" id="IPR004099">
    <property type="entry name" value="Pyr_nucl-diS_OxRdtase_dimer"/>
</dbReference>
<dbReference type="PANTHER" id="PTHR22912:SF151">
    <property type="entry name" value="DIHYDROLIPOYL DEHYDROGENASE, MITOCHONDRIAL"/>
    <property type="match status" value="1"/>
</dbReference>
<dbReference type="GO" id="GO:0045333">
    <property type="term" value="P:cellular respiration"/>
    <property type="evidence" value="ECO:0007669"/>
    <property type="project" value="UniProtKB-ARBA"/>
</dbReference>
<feature type="active site" description="Proton acceptor" evidence="10">
    <location>
        <position position="441"/>
    </location>
</feature>
<feature type="binding site" evidence="11">
    <location>
        <begin position="139"/>
        <end position="141"/>
    </location>
    <ligand>
        <name>FAD</name>
        <dbReference type="ChEBI" id="CHEBI:57692"/>
    </ligand>
</feature>
<feature type="binding site" evidence="11">
    <location>
        <begin position="315"/>
        <end position="318"/>
    </location>
    <ligand>
        <name>FAD</name>
        <dbReference type="ChEBI" id="CHEBI:57692"/>
    </ligand>
</feature>
<dbReference type="InterPro" id="IPR023753">
    <property type="entry name" value="FAD/NAD-binding_dom"/>
</dbReference>
<dbReference type="Gene3D" id="3.50.50.60">
    <property type="entry name" value="FAD/NAD(P)-binding domain"/>
    <property type="match status" value="2"/>
</dbReference>
<evidence type="ECO:0000256" key="13">
    <source>
        <dbReference type="RuleBase" id="RU003692"/>
    </source>
</evidence>
<evidence type="ECO:0000259" key="15">
    <source>
        <dbReference type="Pfam" id="PF07992"/>
    </source>
</evidence>
<evidence type="ECO:0000313" key="17">
    <source>
        <dbReference type="Proteomes" id="UP000198885"/>
    </source>
</evidence>
<dbReference type="GO" id="GO:0004148">
    <property type="term" value="F:dihydrolipoyl dehydrogenase (NADH) activity"/>
    <property type="evidence" value="ECO:0007669"/>
    <property type="project" value="UniProtKB-EC"/>
</dbReference>
<evidence type="ECO:0000259" key="14">
    <source>
        <dbReference type="Pfam" id="PF02852"/>
    </source>
</evidence>
<dbReference type="PIRSF" id="PIRSF000350">
    <property type="entry name" value="Mercury_reductase_MerA"/>
    <property type="match status" value="1"/>
</dbReference>
<dbReference type="PROSITE" id="PS00076">
    <property type="entry name" value="PYRIDINE_REDOX_1"/>
    <property type="match status" value="1"/>
</dbReference>
<reference evidence="16 17" key="1">
    <citation type="submission" date="2016-10" db="EMBL/GenBank/DDBJ databases">
        <authorList>
            <person name="de Groot N.N."/>
        </authorList>
    </citation>
    <scope>NUCLEOTIDE SEQUENCE [LARGE SCALE GENOMIC DNA]</scope>
    <source>
        <strain evidence="16 17">DSM 23042</strain>
    </source>
</reference>
<keyword evidence="6 11" id="KW-0520">NAD</keyword>
<organism evidence="16 17">
    <name type="scientific">Tranquillimonas rosea</name>
    <dbReference type="NCBI Taxonomy" id="641238"/>
    <lineage>
        <taxon>Bacteria</taxon>
        <taxon>Pseudomonadati</taxon>
        <taxon>Pseudomonadota</taxon>
        <taxon>Alphaproteobacteria</taxon>
        <taxon>Rhodobacterales</taxon>
        <taxon>Roseobacteraceae</taxon>
        <taxon>Tranquillimonas</taxon>
    </lineage>
</organism>
<dbReference type="STRING" id="641238.SAMN04490244_103155"/>